<dbReference type="EMBL" id="JAENHP010000051">
    <property type="protein sequence ID" value="MBM2623896.1"/>
    <property type="molecule type" value="Genomic_DNA"/>
</dbReference>
<organism evidence="4 5">
    <name type="scientific">Paractinoplanes ovalisporus</name>
    <dbReference type="NCBI Taxonomy" id="2810368"/>
    <lineage>
        <taxon>Bacteria</taxon>
        <taxon>Bacillati</taxon>
        <taxon>Actinomycetota</taxon>
        <taxon>Actinomycetes</taxon>
        <taxon>Micromonosporales</taxon>
        <taxon>Micromonosporaceae</taxon>
        <taxon>Paractinoplanes</taxon>
    </lineage>
</organism>
<feature type="region of interest" description="Disordered" evidence="2">
    <location>
        <begin position="44"/>
        <end position="66"/>
    </location>
</feature>
<evidence type="ECO:0000313" key="4">
    <source>
        <dbReference type="EMBL" id="MBM2623896.1"/>
    </source>
</evidence>
<proteinExistence type="predicted"/>
<dbReference type="SUPFAM" id="SSF53474">
    <property type="entry name" value="alpha/beta-Hydrolases"/>
    <property type="match status" value="1"/>
</dbReference>
<evidence type="ECO:0000259" key="3">
    <source>
        <dbReference type="Pfam" id="PF07859"/>
    </source>
</evidence>
<reference evidence="4 5" key="1">
    <citation type="submission" date="2021-01" db="EMBL/GenBank/DDBJ databases">
        <title>Actinoplanes sp. nov. LDG1-06 isolated from lichen.</title>
        <authorList>
            <person name="Saeng-In P."/>
            <person name="Phongsopitanun W."/>
            <person name="Kanchanasin P."/>
            <person name="Yuki M."/>
            <person name="Kudo T."/>
            <person name="Ohkuma M."/>
            <person name="Tanasupawat S."/>
        </authorList>
    </citation>
    <scope>NUCLEOTIDE SEQUENCE [LARGE SCALE GENOMIC DNA]</scope>
    <source>
        <strain evidence="4 5">LDG1-06</strain>
    </source>
</reference>
<protein>
    <submittedName>
        <fullName evidence="4">Alpha/beta hydrolase</fullName>
    </submittedName>
</protein>
<sequence>MAITRRARYTAAVNSALTKVGVVPTAERLSRWPVERRALTRPGRMLTGPVRSDVSSTDHPVPGRHGASVRLRSYTVEGRHDAVPGLLYMHGGGWITGGLDSCDHICRRLAADTGAVVASVEYRLAPENPYPAALHDCLDALAWFVDNAAQFGFDPQRTVVAGDSAGGNLAAAVVLAAVEQLTFAPAGQLLIYPCLDHTRSTPSAQNYSGPGLSAAEATACSQLYLATADALDPLASPLLSPDLSGLPPTLIVTAGYDCLRDEGIAYHNRLRAADCSSRLLDCPDYMHGFLSTPRLYNDVDVVWQQLAQFLTEVRPAQV</sequence>
<gene>
    <name evidence="4" type="ORF">JIG36_51255</name>
</gene>
<comment type="caution">
    <text evidence="4">The sequence shown here is derived from an EMBL/GenBank/DDBJ whole genome shotgun (WGS) entry which is preliminary data.</text>
</comment>
<dbReference type="Proteomes" id="UP000632138">
    <property type="component" value="Unassembled WGS sequence"/>
</dbReference>
<dbReference type="Pfam" id="PF07859">
    <property type="entry name" value="Abhydrolase_3"/>
    <property type="match status" value="1"/>
</dbReference>
<feature type="domain" description="Alpha/beta hydrolase fold-3" evidence="3">
    <location>
        <begin position="86"/>
        <end position="290"/>
    </location>
</feature>
<dbReference type="InterPro" id="IPR050300">
    <property type="entry name" value="GDXG_lipolytic_enzyme"/>
</dbReference>
<evidence type="ECO:0000256" key="2">
    <source>
        <dbReference type="SAM" id="MobiDB-lite"/>
    </source>
</evidence>
<evidence type="ECO:0000256" key="1">
    <source>
        <dbReference type="ARBA" id="ARBA00022801"/>
    </source>
</evidence>
<dbReference type="PANTHER" id="PTHR48081:SF8">
    <property type="entry name" value="ALPHA_BETA HYDROLASE FOLD-3 DOMAIN-CONTAINING PROTEIN-RELATED"/>
    <property type="match status" value="1"/>
</dbReference>
<dbReference type="GO" id="GO:0016787">
    <property type="term" value="F:hydrolase activity"/>
    <property type="evidence" value="ECO:0007669"/>
    <property type="project" value="UniProtKB-KW"/>
</dbReference>
<dbReference type="InterPro" id="IPR013094">
    <property type="entry name" value="AB_hydrolase_3"/>
</dbReference>
<dbReference type="RefSeq" id="WP_203384247.1">
    <property type="nucleotide sequence ID" value="NZ_JAENHP010000051.1"/>
</dbReference>
<evidence type="ECO:0000313" key="5">
    <source>
        <dbReference type="Proteomes" id="UP000632138"/>
    </source>
</evidence>
<name>A0ABS2AVP0_9ACTN</name>
<accession>A0ABS2AVP0</accession>
<dbReference type="InterPro" id="IPR029058">
    <property type="entry name" value="AB_hydrolase_fold"/>
</dbReference>
<keyword evidence="5" id="KW-1185">Reference proteome</keyword>
<dbReference type="Gene3D" id="3.40.50.1820">
    <property type="entry name" value="alpha/beta hydrolase"/>
    <property type="match status" value="1"/>
</dbReference>
<dbReference type="PANTHER" id="PTHR48081">
    <property type="entry name" value="AB HYDROLASE SUPERFAMILY PROTEIN C4A8.06C"/>
    <property type="match status" value="1"/>
</dbReference>
<keyword evidence="1 4" id="KW-0378">Hydrolase</keyword>